<dbReference type="SUPFAM" id="SSF56601">
    <property type="entry name" value="beta-lactamase/transpeptidase-like"/>
    <property type="match status" value="1"/>
</dbReference>
<sequence length="498" mass="55919">MAQTFPSASHTSALQGLEEFIETIRQEWQVPGLGIGITRDGETIFSSGFGKRNLADNQAVTPQTLFAIGSCSKAFTALALAILVDEGKLDWDTPIKQYIPTFKLADNVATEHATARDLLCHRTGLARNEMMWFNSTISRKELVDRLRYCEAQHSFRSTWLYQNMMFALAGYLVEVLSGQSWEEFVRERIFLPLGMRNSNFSVHESQQSSDFSLPYKLEAGEVKRDWFYDRFDAVGPAGSINSNIEDMLQWLRCMLQQSQYGENGQRLVSAAQFEQLITPHMIVPVQPGLERYQEEFYRTYALGWAVNSYRGHTLFTHTGGINGFISQVTGFPDDGIGVVVLTNLGDPLGEITKVITYHLADRLLGLDELNWNERCHKAADYLRKLSEDAENEPKEVHSANAPLSHPLSAYAGEYRHPGFGTFTIAAAENGLKGILNDLEYSFEHDLYDVFSVSEKTLDLACKIVFMSNIKGDIDSFSIPLDPEVSPIVFTRALANDAD</sequence>
<dbReference type="Gene3D" id="3.40.710.10">
    <property type="entry name" value="DD-peptidase/beta-lactamase superfamily"/>
    <property type="match status" value="1"/>
</dbReference>
<dbReference type="InterPro" id="IPR012338">
    <property type="entry name" value="Beta-lactam/transpept-like"/>
</dbReference>
<dbReference type="EMBL" id="CP035758">
    <property type="protein sequence ID" value="QBD76989.1"/>
    <property type="molecule type" value="Genomic_DNA"/>
</dbReference>
<dbReference type="GO" id="GO:0016787">
    <property type="term" value="F:hydrolase activity"/>
    <property type="evidence" value="ECO:0007669"/>
    <property type="project" value="UniProtKB-KW"/>
</dbReference>
<accession>A0A4P6JNT6</accession>
<dbReference type="OrthoDB" id="9797709at2"/>
<dbReference type="InterPro" id="IPR001466">
    <property type="entry name" value="Beta-lactam-related"/>
</dbReference>
<feature type="domain" description="Beta-lactamase-related" evidence="1">
    <location>
        <begin position="22"/>
        <end position="348"/>
    </location>
</feature>
<dbReference type="Gene3D" id="2.40.128.600">
    <property type="match status" value="1"/>
</dbReference>
<proteinExistence type="predicted"/>
<evidence type="ECO:0000259" key="2">
    <source>
        <dbReference type="Pfam" id="PF11954"/>
    </source>
</evidence>
<evidence type="ECO:0000259" key="1">
    <source>
        <dbReference type="Pfam" id="PF00144"/>
    </source>
</evidence>
<evidence type="ECO:0000313" key="4">
    <source>
        <dbReference type="Proteomes" id="UP000290365"/>
    </source>
</evidence>
<dbReference type="InterPro" id="IPR021860">
    <property type="entry name" value="Peptidase_S12_Pab87-rel_C"/>
</dbReference>
<protein>
    <submittedName>
        <fullName evidence="3">Serine hydrolase</fullName>
    </submittedName>
</protein>
<keyword evidence="4" id="KW-1185">Reference proteome</keyword>
<dbReference type="Proteomes" id="UP000290365">
    <property type="component" value="Chromosome"/>
</dbReference>
<dbReference type="PANTHER" id="PTHR46825">
    <property type="entry name" value="D-ALANYL-D-ALANINE-CARBOXYPEPTIDASE/ENDOPEPTIDASE AMPH"/>
    <property type="match status" value="1"/>
</dbReference>
<feature type="domain" description="Peptidase S12 Pab87-related C-terminal" evidence="2">
    <location>
        <begin position="398"/>
        <end position="484"/>
    </location>
</feature>
<dbReference type="AlphaFoldDB" id="A0A4P6JNT6"/>
<organism evidence="3 4">
    <name type="scientific">Ktedonosporobacter rubrisoli</name>
    <dbReference type="NCBI Taxonomy" id="2509675"/>
    <lineage>
        <taxon>Bacteria</taxon>
        <taxon>Bacillati</taxon>
        <taxon>Chloroflexota</taxon>
        <taxon>Ktedonobacteria</taxon>
        <taxon>Ktedonobacterales</taxon>
        <taxon>Ktedonosporobacteraceae</taxon>
        <taxon>Ktedonosporobacter</taxon>
    </lineage>
</organism>
<keyword evidence="3" id="KW-0378">Hydrolase</keyword>
<evidence type="ECO:0000313" key="3">
    <source>
        <dbReference type="EMBL" id="QBD76989.1"/>
    </source>
</evidence>
<dbReference type="InterPro" id="IPR050491">
    <property type="entry name" value="AmpC-like"/>
</dbReference>
<gene>
    <name evidence="3" type="ORF">EPA93_13635</name>
</gene>
<dbReference type="Pfam" id="PF00144">
    <property type="entry name" value="Beta-lactamase"/>
    <property type="match status" value="1"/>
</dbReference>
<dbReference type="Pfam" id="PF11954">
    <property type="entry name" value="DUF3471"/>
    <property type="match status" value="1"/>
</dbReference>
<dbReference type="PANTHER" id="PTHR46825:SF15">
    <property type="entry name" value="BETA-LACTAMASE-RELATED DOMAIN-CONTAINING PROTEIN"/>
    <property type="match status" value="1"/>
</dbReference>
<name>A0A4P6JNT6_KTERU</name>
<reference evidence="3 4" key="1">
    <citation type="submission" date="2019-01" db="EMBL/GenBank/DDBJ databases">
        <title>Ktedonosporobacter rubrisoli SCAWS-G2.</title>
        <authorList>
            <person name="Huang Y."/>
            <person name="Yan B."/>
        </authorList>
    </citation>
    <scope>NUCLEOTIDE SEQUENCE [LARGE SCALE GENOMIC DNA]</scope>
    <source>
        <strain evidence="3 4">SCAWS-G2</strain>
    </source>
</reference>
<dbReference type="KEGG" id="kbs:EPA93_13635"/>
<dbReference type="RefSeq" id="WP_129888053.1">
    <property type="nucleotide sequence ID" value="NZ_CP035758.1"/>
</dbReference>